<dbReference type="EMBL" id="JABVCQ010000013">
    <property type="protein sequence ID" value="MBB1126073.1"/>
    <property type="molecule type" value="Genomic_DNA"/>
</dbReference>
<gene>
    <name evidence="1" type="ORF">HUK38_07495</name>
</gene>
<dbReference type="NCBIfam" id="TIGR04353">
    <property type="entry name" value="PqqD_rel_X"/>
    <property type="match status" value="1"/>
</dbReference>
<dbReference type="Proteomes" id="UP000548632">
    <property type="component" value="Unassembled WGS sequence"/>
</dbReference>
<dbReference type="Pfam" id="PF05402">
    <property type="entry name" value="PqqD"/>
    <property type="match status" value="1"/>
</dbReference>
<dbReference type="InterPro" id="IPR008792">
    <property type="entry name" value="PQQD"/>
</dbReference>
<dbReference type="InterPro" id="IPR027599">
    <property type="entry name" value="PqqD-rel_X"/>
</dbReference>
<evidence type="ECO:0000313" key="1">
    <source>
        <dbReference type="EMBL" id="MBB1126073.1"/>
    </source>
</evidence>
<protein>
    <submittedName>
        <fullName evidence="1">HPr-rel-A system PqqD family peptide chaperone</fullName>
    </submittedName>
</protein>
<proteinExistence type="predicted"/>
<name>A0A839HAC0_9GAMM</name>
<organism evidence="1 2">
    <name type="scientific">Thiospirillum jenense</name>
    <dbReference type="NCBI Taxonomy" id="1653858"/>
    <lineage>
        <taxon>Bacteria</taxon>
        <taxon>Pseudomonadati</taxon>
        <taxon>Pseudomonadota</taxon>
        <taxon>Gammaproteobacteria</taxon>
        <taxon>Chromatiales</taxon>
        <taxon>Chromatiaceae</taxon>
        <taxon>Thiospirillum</taxon>
    </lineage>
</organism>
<keyword evidence="2" id="KW-1185">Reference proteome</keyword>
<evidence type="ECO:0000313" key="2">
    <source>
        <dbReference type="Proteomes" id="UP000548632"/>
    </source>
</evidence>
<sequence length="100" mass="10661">MPIHWRSSHIAVLTAKWEADDERVIYHPASNETHYLNPLGALVLDTLAAAPAGITLDDLLQTIASALADDTIAPADLRQYLTGLLARFAELGLATAVATA</sequence>
<dbReference type="AlphaFoldDB" id="A0A839HAC0"/>
<accession>A0A839HAC0</accession>
<reference evidence="1 2" key="1">
    <citation type="journal article" date="2020" name="Arch. Microbiol.">
        <title>The genome sequence of the giant phototrophic gammaproteobacterium Thiospirillum jenense gives insight into its physiological properties and phylogenetic relationships.</title>
        <authorList>
            <person name="Imhoff J.F."/>
            <person name="Meyer T.E."/>
            <person name="Kyndt J.A."/>
        </authorList>
    </citation>
    <scope>NUCLEOTIDE SEQUENCE [LARGE SCALE GENOMIC DNA]</scope>
    <source>
        <strain evidence="1 2">DSM 216</strain>
    </source>
</reference>
<comment type="caution">
    <text evidence="1">The sequence shown here is derived from an EMBL/GenBank/DDBJ whole genome shotgun (WGS) entry which is preliminary data.</text>
</comment>
<dbReference type="RefSeq" id="WP_182583701.1">
    <property type="nucleotide sequence ID" value="NZ_JABVCQ010000013.1"/>
</dbReference>